<reference evidence="1" key="1">
    <citation type="journal article" date="2019" name="Sci. Rep.">
        <title>Draft genome of Tanacetum cinerariifolium, the natural source of mosquito coil.</title>
        <authorList>
            <person name="Yamashiro T."/>
            <person name="Shiraishi A."/>
            <person name="Satake H."/>
            <person name="Nakayama K."/>
        </authorList>
    </citation>
    <scope>NUCLEOTIDE SEQUENCE</scope>
</reference>
<sequence>EKKYGYEYLKEIVVHRVDQMEYMFVEAVFPRLNQNDIEDFYLLKIQNKIHNIYGVDEFDLINALQLYIRIIMIKKIVEDAQL</sequence>
<evidence type="ECO:0000313" key="1">
    <source>
        <dbReference type="EMBL" id="GFC60204.1"/>
    </source>
</evidence>
<proteinExistence type="predicted"/>
<accession>A0A699Q8T1</accession>
<dbReference type="EMBL" id="BKCJ010984500">
    <property type="protein sequence ID" value="GFC60204.1"/>
    <property type="molecule type" value="Genomic_DNA"/>
</dbReference>
<name>A0A699Q8T1_TANCI</name>
<organism evidence="1">
    <name type="scientific">Tanacetum cinerariifolium</name>
    <name type="common">Dalmatian daisy</name>
    <name type="synonym">Chrysanthemum cinerariifolium</name>
    <dbReference type="NCBI Taxonomy" id="118510"/>
    <lineage>
        <taxon>Eukaryota</taxon>
        <taxon>Viridiplantae</taxon>
        <taxon>Streptophyta</taxon>
        <taxon>Embryophyta</taxon>
        <taxon>Tracheophyta</taxon>
        <taxon>Spermatophyta</taxon>
        <taxon>Magnoliopsida</taxon>
        <taxon>eudicotyledons</taxon>
        <taxon>Gunneridae</taxon>
        <taxon>Pentapetalae</taxon>
        <taxon>asterids</taxon>
        <taxon>campanulids</taxon>
        <taxon>Asterales</taxon>
        <taxon>Asteraceae</taxon>
        <taxon>Asteroideae</taxon>
        <taxon>Anthemideae</taxon>
        <taxon>Anthemidinae</taxon>
        <taxon>Tanacetum</taxon>
    </lineage>
</organism>
<feature type="non-terminal residue" evidence="1">
    <location>
        <position position="1"/>
    </location>
</feature>
<protein>
    <submittedName>
        <fullName evidence="1">Uncharacterized protein</fullName>
    </submittedName>
</protein>
<comment type="caution">
    <text evidence="1">The sequence shown here is derived from an EMBL/GenBank/DDBJ whole genome shotgun (WGS) entry which is preliminary data.</text>
</comment>
<dbReference type="AlphaFoldDB" id="A0A699Q8T1"/>
<gene>
    <name evidence="1" type="ORF">Tci_832174</name>
</gene>